<sequence length="340" mass="37795">MKLFESFELKNMTLKNRIVMPPMCMYSAANDGKANDFHFTHYTTRAIGGTGLIIIEATGVTPIGRISDNDLGLWEDSQIDKLSQIVTSCHKYGSKVAIQLAHAGRKNESLYGQPLAPSPLPFNEDYKTPAEMTLTQIKDVVMAFKASAIRADRAGFDGIEVHAAHGYLIHEFLSPLTNKRTDEYGGSLENRARLLREVLENIHEVWPKDKPIWIRVSASDYEENGIDAAMIVDIINHVCPLIDMAHVSSGGLLPTPVRSYPGYQVDLSETVREKCNIPTIAVGLLTNAELAEAVLQTNRCDLTAFGRELLRNPYFAVNAAQKYGIADYLPKAYERAYPHI</sequence>
<evidence type="ECO:0000256" key="2">
    <source>
        <dbReference type="ARBA" id="ARBA00022630"/>
    </source>
</evidence>
<dbReference type="EC" id="1.6.99.1" evidence="7"/>
<comment type="caution">
    <text evidence="7">The sequence shown here is derived from an EMBL/GenBank/DDBJ whole genome shotgun (WGS) entry which is preliminary data.</text>
</comment>
<dbReference type="InterPro" id="IPR044152">
    <property type="entry name" value="YqjM-like"/>
</dbReference>
<evidence type="ECO:0000259" key="6">
    <source>
        <dbReference type="Pfam" id="PF00724"/>
    </source>
</evidence>
<keyword evidence="8" id="KW-1185">Reference proteome</keyword>
<evidence type="ECO:0000256" key="3">
    <source>
        <dbReference type="ARBA" id="ARBA00022643"/>
    </source>
</evidence>
<evidence type="ECO:0000313" key="7">
    <source>
        <dbReference type="EMBL" id="MBB5337140.1"/>
    </source>
</evidence>
<dbReference type="NCBIfam" id="NF010047">
    <property type="entry name" value="PRK13523.1"/>
    <property type="match status" value="1"/>
</dbReference>
<dbReference type="CDD" id="cd02932">
    <property type="entry name" value="OYE_YqiM_FMN"/>
    <property type="match status" value="1"/>
</dbReference>
<comment type="cofactor">
    <cofactor evidence="1">
        <name>FMN</name>
        <dbReference type="ChEBI" id="CHEBI:58210"/>
    </cofactor>
</comment>
<feature type="domain" description="NADH:flavin oxidoreductase/NADH oxidase N-terminal" evidence="6">
    <location>
        <begin position="2"/>
        <end position="321"/>
    </location>
</feature>
<name>A0A840ULS7_9FIRM</name>
<dbReference type="GO" id="GO:0010181">
    <property type="term" value="F:FMN binding"/>
    <property type="evidence" value="ECO:0007669"/>
    <property type="project" value="InterPro"/>
</dbReference>
<dbReference type="PANTHER" id="PTHR43303">
    <property type="entry name" value="NADPH DEHYDROGENASE C23G7.10C-RELATED"/>
    <property type="match status" value="1"/>
</dbReference>
<dbReference type="InterPro" id="IPR001155">
    <property type="entry name" value="OxRdtase_FMN_N"/>
</dbReference>
<dbReference type="Gene3D" id="3.20.20.70">
    <property type="entry name" value="Aldolase class I"/>
    <property type="match status" value="1"/>
</dbReference>
<evidence type="ECO:0000313" key="8">
    <source>
        <dbReference type="Proteomes" id="UP000559117"/>
    </source>
</evidence>
<accession>A0A840ULS7</accession>
<dbReference type="SUPFAM" id="SSF51395">
    <property type="entry name" value="FMN-linked oxidoreductases"/>
    <property type="match status" value="1"/>
</dbReference>
<keyword evidence="3" id="KW-0288">FMN</keyword>
<evidence type="ECO:0000256" key="4">
    <source>
        <dbReference type="ARBA" id="ARBA00022857"/>
    </source>
</evidence>
<reference evidence="7 8" key="1">
    <citation type="submission" date="2020-08" db="EMBL/GenBank/DDBJ databases">
        <title>Genomic Encyclopedia of Type Strains, Phase IV (KMG-IV): sequencing the most valuable type-strain genomes for metagenomic binning, comparative biology and taxonomic classification.</title>
        <authorList>
            <person name="Goeker M."/>
        </authorList>
    </citation>
    <scope>NUCLEOTIDE SEQUENCE [LARGE SCALE GENOMIC DNA]</scope>
    <source>
        <strain evidence="7 8">DSM 24661</strain>
    </source>
</reference>
<keyword evidence="5 7" id="KW-0560">Oxidoreductase</keyword>
<dbReference type="GO" id="GO:0003959">
    <property type="term" value="F:NADPH dehydrogenase activity"/>
    <property type="evidence" value="ECO:0007669"/>
    <property type="project" value="UniProtKB-EC"/>
</dbReference>
<dbReference type="PANTHER" id="PTHR43303:SF4">
    <property type="entry name" value="NADPH DEHYDROGENASE C23G7.10C-RELATED"/>
    <property type="match status" value="1"/>
</dbReference>
<dbReference type="InterPro" id="IPR013785">
    <property type="entry name" value="Aldolase_TIM"/>
</dbReference>
<dbReference type="GO" id="GO:0050661">
    <property type="term" value="F:NADP binding"/>
    <property type="evidence" value="ECO:0007669"/>
    <property type="project" value="InterPro"/>
</dbReference>
<dbReference type="EMBL" id="JACHFH010000035">
    <property type="protein sequence ID" value="MBB5337140.1"/>
    <property type="molecule type" value="Genomic_DNA"/>
</dbReference>
<dbReference type="AlphaFoldDB" id="A0A840ULS7"/>
<dbReference type="RefSeq" id="WP_183862710.1">
    <property type="nucleotide sequence ID" value="NZ_JACHFH010000035.1"/>
</dbReference>
<keyword evidence="2" id="KW-0285">Flavoprotein</keyword>
<protein>
    <submittedName>
        <fullName evidence="7">NADPH2 dehydrogenase</fullName>
        <ecNumber evidence="7">1.6.99.1</ecNumber>
    </submittedName>
</protein>
<proteinExistence type="predicted"/>
<gene>
    <name evidence="7" type="ORF">HNR32_002297</name>
</gene>
<dbReference type="Proteomes" id="UP000559117">
    <property type="component" value="Unassembled WGS sequence"/>
</dbReference>
<organism evidence="7 8">
    <name type="scientific">Pectinatus brassicae</name>
    <dbReference type="NCBI Taxonomy" id="862415"/>
    <lineage>
        <taxon>Bacteria</taxon>
        <taxon>Bacillati</taxon>
        <taxon>Bacillota</taxon>
        <taxon>Negativicutes</taxon>
        <taxon>Selenomonadales</taxon>
        <taxon>Selenomonadaceae</taxon>
        <taxon>Pectinatus</taxon>
    </lineage>
</organism>
<evidence type="ECO:0000256" key="1">
    <source>
        <dbReference type="ARBA" id="ARBA00001917"/>
    </source>
</evidence>
<evidence type="ECO:0000256" key="5">
    <source>
        <dbReference type="ARBA" id="ARBA00023002"/>
    </source>
</evidence>
<keyword evidence="4" id="KW-0521">NADP</keyword>
<dbReference type="Pfam" id="PF00724">
    <property type="entry name" value="Oxidored_FMN"/>
    <property type="match status" value="1"/>
</dbReference>